<dbReference type="GeneID" id="116280206"/>
<dbReference type="Gene3D" id="3.40.50.11340">
    <property type="match status" value="1"/>
</dbReference>
<name>A0ABM5BHV1_VICPA</name>
<keyword evidence="6" id="KW-0294">Fucose metabolism</keyword>
<dbReference type="RefSeq" id="XP_072795984.1">
    <property type="nucleotide sequence ID" value="XM_072939883.1"/>
</dbReference>
<accession>A0ABM5BHV1</accession>
<keyword evidence="7" id="KW-0119">Carbohydrate metabolism</keyword>
<keyword evidence="5" id="KW-0256">Endoplasmic reticulum</keyword>
<comment type="catalytic activity">
    <reaction evidence="11">
        <text>L-threonyl-[protein] + GDP-beta-L-fucose = 3-O-(alpha-L-fucosyl)-L-threonyl-[protein] + GDP + H(+)</text>
        <dbReference type="Rhea" id="RHEA:70491"/>
        <dbReference type="Rhea" id="RHEA-COMP:11060"/>
        <dbReference type="Rhea" id="RHEA-COMP:17915"/>
        <dbReference type="ChEBI" id="CHEBI:15378"/>
        <dbReference type="ChEBI" id="CHEBI:30013"/>
        <dbReference type="ChEBI" id="CHEBI:57273"/>
        <dbReference type="ChEBI" id="CHEBI:58189"/>
        <dbReference type="ChEBI" id="CHEBI:189631"/>
        <dbReference type="EC" id="2.4.1.221"/>
    </reaction>
    <physiologicalReaction direction="left-to-right" evidence="11">
        <dbReference type="Rhea" id="RHEA:70492"/>
    </physiologicalReaction>
</comment>
<comment type="pathway">
    <text evidence="2">Protein modification; protein glycosylation.</text>
</comment>
<evidence type="ECO:0000256" key="3">
    <source>
        <dbReference type="ARBA" id="ARBA00012196"/>
    </source>
</evidence>
<evidence type="ECO:0000256" key="6">
    <source>
        <dbReference type="ARBA" id="ARBA00023253"/>
    </source>
</evidence>
<dbReference type="InterPro" id="IPR045130">
    <property type="entry name" value="OFUT2-like"/>
</dbReference>
<dbReference type="EC" id="2.4.1.221" evidence="3"/>
<reference evidence="14" key="2">
    <citation type="submission" date="2025-08" db="UniProtKB">
        <authorList>
            <consortium name="RefSeq"/>
        </authorList>
    </citation>
    <scope>IDENTIFICATION</scope>
</reference>
<evidence type="ECO:0000313" key="13">
    <source>
        <dbReference type="Proteomes" id="UP001652581"/>
    </source>
</evidence>
<evidence type="ECO:0000256" key="2">
    <source>
        <dbReference type="ARBA" id="ARBA00004922"/>
    </source>
</evidence>
<dbReference type="Proteomes" id="UP001652581">
    <property type="component" value="Chromosome 1"/>
</dbReference>
<keyword evidence="13" id="KW-1185">Reference proteome</keyword>
<dbReference type="PANTHER" id="PTHR13398">
    <property type="entry name" value="GDP-FUCOSE PROTEIN O-FUCOSYLTRANSFERASE 2"/>
    <property type="match status" value="1"/>
</dbReference>
<evidence type="ECO:0000256" key="7">
    <source>
        <dbReference type="ARBA" id="ARBA00023277"/>
    </source>
</evidence>
<evidence type="ECO:0000256" key="1">
    <source>
        <dbReference type="ARBA" id="ARBA00004240"/>
    </source>
</evidence>
<dbReference type="PANTHER" id="PTHR13398:SF0">
    <property type="entry name" value="GDP-FUCOSE PROTEIN O-FUCOSYLTRANSFERASE 2"/>
    <property type="match status" value="1"/>
</dbReference>
<evidence type="ECO:0000256" key="4">
    <source>
        <dbReference type="ARBA" id="ARBA00022679"/>
    </source>
</evidence>
<proteinExistence type="inferred from homology"/>
<keyword evidence="4" id="KW-0808">Transferase</keyword>
<sequence>MATGARSSRFWPGQSATDILSVAASHTRYLLCDFNPPEGFSLRRDVCIHIAFLLKTLLKVEELVLVLPPWGHLYHWQSPDINQVRIPWSNFFDLQVSTETSLTFSTSSSLQGSLGDNNSNQSNSKPLQNSVLLIQELCVHNNPMSWHHYEFHFTGTVSGPSSPGCPPPLPPLVGAGRGTECTSCPGRGHSTDSVTSSRCGRDLQAWGESQAVCIQTGGTWSVKKPSPHCP</sequence>
<evidence type="ECO:0000256" key="12">
    <source>
        <dbReference type="ARBA" id="ARBA00048647"/>
    </source>
</evidence>
<evidence type="ECO:0000256" key="10">
    <source>
        <dbReference type="ARBA" id="ARBA00033083"/>
    </source>
</evidence>
<dbReference type="InterPro" id="IPR019378">
    <property type="entry name" value="GDP-Fuc_O-FucTrfase"/>
</dbReference>
<comment type="catalytic activity">
    <reaction evidence="12">
        <text>L-seryl-[protein] + GDP-beta-L-fucose = 3-O-(alpha-L-fucosyl)-L-seryl-[protein] + GDP + H(+)</text>
        <dbReference type="Rhea" id="RHEA:63644"/>
        <dbReference type="Rhea" id="RHEA-COMP:9863"/>
        <dbReference type="Rhea" id="RHEA-COMP:17914"/>
        <dbReference type="ChEBI" id="CHEBI:15378"/>
        <dbReference type="ChEBI" id="CHEBI:29999"/>
        <dbReference type="ChEBI" id="CHEBI:57273"/>
        <dbReference type="ChEBI" id="CHEBI:58189"/>
        <dbReference type="ChEBI" id="CHEBI:189632"/>
        <dbReference type="EC" id="2.4.1.221"/>
    </reaction>
    <physiologicalReaction direction="left-to-right" evidence="12">
        <dbReference type="Rhea" id="RHEA:63645"/>
    </physiologicalReaction>
</comment>
<evidence type="ECO:0000256" key="9">
    <source>
        <dbReference type="ARBA" id="ARBA00026232"/>
    </source>
</evidence>
<comment type="subcellular location">
    <subcellularLocation>
        <location evidence="1">Endoplasmic reticulum</location>
    </subcellularLocation>
</comment>
<organism evidence="13 14">
    <name type="scientific">Vicugna pacos</name>
    <name type="common">Alpaca</name>
    <name type="synonym">Lama pacos</name>
    <dbReference type="NCBI Taxonomy" id="30538"/>
    <lineage>
        <taxon>Eukaryota</taxon>
        <taxon>Metazoa</taxon>
        <taxon>Chordata</taxon>
        <taxon>Craniata</taxon>
        <taxon>Vertebrata</taxon>
        <taxon>Euteleostomi</taxon>
        <taxon>Mammalia</taxon>
        <taxon>Eutheria</taxon>
        <taxon>Laurasiatheria</taxon>
        <taxon>Artiodactyla</taxon>
        <taxon>Tylopoda</taxon>
        <taxon>Camelidae</taxon>
        <taxon>Vicugna</taxon>
    </lineage>
</organism>
<protein>
    <recommendedName>
        <fullName evidence="9">GDP-fucose protein O-fucosyltransferase 2</fullName>
        <ecNumber evidence="3">2.4.1.221</ecNumber>
    </recommendedName>
    <alternativeName>
        <fullName evidence="10">Peptide-O-fucosyltransferase 2</fullName>
    </alternativeName>
</protein>
<gene>
    <name evidence="14" type="primary">LOC116280206</name>
</gene>
<dbReference type="Pfam" id="PF10250">
    <property type="entry name" value="O-FucT"/>
    <property type="match status" value="1"/>
</dbReference>
<evidence type="ECO:0000256" key="5">
    <source>
        <dbReference type="ARBA" id="ARBA00022824"/>
    </source>
</evidence>
<reference evidence="13" key="1">
    <citation type="submission" date="2025-05" db="UniProtKB">
        <authorList>
            <consortium name="RefSeq"/>
        </authorList>
    </citation>
    <scope>NUCLEOTIDE SEQUENCE [LARGE SCALE GENOMIC DNA]</scope>
</reference>
<evidence type="ECO:0000256" key="8">
    <source>
        <dbReference type="ARBA" id="ARBA00025803"/>
    </source>
</evidence>
<comment type="similarity">
    <text evidence="8">Belongs to the glycosyltransferase 68 family.</text>
</comment>
<evidence type="ECO:0000256" key="11">
    <source>
        <dbReference type="ARBA" id="ARBA00047273"/>
    </source>
</evidence>
<evidence type="ECO:0000313" key="14">
    <source>
        <dbReference type="RefSeq" id="XP_072795984.1"/>
    </source>
</evidence>